<sequence>MAGAGRGAGADRPETGRGPRGLPGGARGSGDGGGGALSRWAAWVLGLTCALPVAGSALPGREGTLEPADPHETVVPDLSTRVRALEQSGIVLRGAAAWDAALITEVEAGLSALPPAMRRPPGGPLELVVHPESAPLGLGDGTPTRPDWTEGRARFHLYAYAPSDERRATLRTARLTDVEAERLWRRRAVVHAVVQRWDDARAWSDTPTWRRLSGWQKPFERPLVWKEEARIHYAGAYSRALGQRGASLDLVTFAEELLVPVESVRDDALPVDDRVRCQEFSKARALAELVEHAGLGRLPPRGECPAFEAWAELDALSHFEVLLVASTGRQPESLFGHLMLRPVWREGAVPRGPGFERVVQLVALTGLESRGLGYVVKGMTGGYDTAFLTGTLGDLSHEALELEQRFIRRFRLRLTRGEEARMLERVWELERRGYMGYYFFTDNCASALLFLLNGALEDGRKVRAPGTLWVLPTATLDALARVEVVGKEGGAGPLLEYVPDTLESTGDRAVRSHAAREEALSALAARVGAAEHARLRELHERLQSPEPHVRHAAYDALPAAVSSALDSASTEARATARERLHAYVAHSVRVERAAVDRAEAERLRIERERLLAVKVPVAGAAEAGVRERQRIFESEDALQRRLAVLDRTTLLKDALAAAPRRPPTPEELRALVRADRTEAAFTRATEVQGALNDGVLAEVDPVAFLGEDHRRKVEAETAWAEGARRDSGAGRTVVSVGVDFPDVGRARPVVSVRTAGMAEALGDARLHGFQPSSELRVLDGELSLEPRWGVPRVVGSQMTLVGYRTLLRELPHLRQSTWDSLGWGAEARVDSNPVRALPHQASVQAEALMVLDEGERFSRFTAVGVGGLASVRWSGHAPLTPAAGPRLSVAHRTGLPGSGANAVRLEAAYAPTWRVGDEHVTHEAGASLQVEWWLGRAGPFGVLLTPRAQVRWEGSLAPPPLREPLSPTTWWAGSSERRLALGLEMR</sequence>
<keyword evidence="4" id="KW-1185">Reference proteome</keyword>
<dbReference type="EMBL" id="JABBJJ010000169">
    <property type="protein sequence ID" value="NMO19120.1"/>
    <property type="molecule type" value="Genomic_DNA"/>
</dbReference>
<dbReference type="Proteomes" id="UP000518300">
    <property type="component" value="Unassembled WGS sequence"/>
</dbReference>
<evidence type="ECO:0000313" key="4">
    <source>
        <dbReference type="Proteomes" id="UP000518300"/>
    </source>
</evidence>
<gene>
    <name evidence="3" type="ORF">HG543_30265</name>
</gene>
<comment type="caution">
    <text evidence="3">The sequence shown here is derived from an EMBL/GenBank/DDBJ whole genome shotgun (WGS) entry which is preliminary data.</text>
</comment>
<name>A0A848LN75_9BACT</name>
<feature type="compositionally biased region" description="Gly residues" evidence="1">
    <location>
        <begin position="18"/>
        <end position="33"/>
    </location>
</feature>
<evidence type="ECO:0000259" key="2">
    <source>
        <dbReference type="Pfam" id="PF13387"/>
    </source>
</evidence>
<feature type="region of interest" description="Disordered" evidence="1">
    <location>
        <begin position="1"/>
        <end position="33"/>
    </location>
</feature>
<dbReference type="Pfam" id="PF13387">
    <property type="entry name" value="Lnb_N"/>
    <property type="match status" value="1"/>
</dbReference>
<dbReference type="AlphaFoldDB" id="A0A848LN75"/>
<dbReference type="InterPro" id="IPR025178">
    <property type="entry name" value="Lnb_N"/>
</dbReference>
<feature type="domain" description="Lnb N-terminal periplasmic" evidence="2">
    <location>
        <begin position="307"/>
        <end position="463"/>
    </location>
</feature>
<accession>A0A848LN75</accession>
<protein>
    <submittedName>
        <fullName evidence="3">DUF4105 domain-containing protein</fullName>
    </submittedName>
</protein>
<organism evidence="3 4">
    <name type="scientific">Pyxidicoccus fallax</name>
    <dbReference type="NCBI Taxonomy" id="394095"/>
    <lineage>
        <taxon>Bacteria</taxon>
        <taxon>Pseudomonadati</taxon>
        <taxon>Myxococcota</taxon>
        <taxon>Myxococcia</taxon>
        <taxon>Myxococcales</taxon>
        <taxon>Cystobacterineae</taxon>
        <taxon>Myxococcaceae</taxon>
        <taxon>Pyxidicoccus</taxon>
    </lineage>
</organism>
<evidence type="ECO:0000256" key="1">
    <source>
        <dbReference type="SAM" id="MobiDB-lite"/>
    </source>
</evidence>
<reference evidence="3 4" key="1">
    <citation type="submission" date="2020-04" db="EMBL/GenBank/DDBJ databases">
        <title>Draft genome of Pyxidicoccus fallax type strain.</title>
        <authorList>
            <person name="Whitworth D.E."/>
        </authorList>
    </citation>
    <scope>NUCLEOTIDE SEQUENCE [LARGE SCALE GENOMIC DNA]</scope>
    <source>
        <strain evidence="3 4">DSM 14698</strain>
    </source>
</reference>
<evidence type="ECO:0000313" key="3">
    <source>
        <dbReference type="EMBL" id="NMO19120.1"/>
    </source>
</evidence>
<proteinExistence type="predicted"/>